<proteinExistence type="predicted"/>
<evidence type="ECO:0000256" key="1">
    <source>
        <dbReference type="SAM" id="MobiDB-lite"/>
    </source>
</evidence>
<keyword evidence="3" id="KW-1185">Reference proteome</keyword>
<feature type="non-terminal residue" evidence="2">
    <location>
        <position position="1"/>
    </location>
</feature>
<dbReference type="AlphaFoldDB" id="A0A5E4BUC0"/>
<evidence type="ECO:0000313" key="3">
    <source>
        <dbReference type="Proteomes" id="UP000335636"/>
    </source>
</evidence>
<accession>A0A5E4BUC0</accession>
<feature type="region of interest" description="Disordered" evidence="1">
    <location>
        <begin position="1"/>
        <end position="70"/>
    </location>
</feature>
<reference evidence="2" key="1">
    <citation type="submission" date="2019-04" db="EMBL/GenBank/DDBJ databases">
        <authorList>
            <person name="Alioto T."/>
            <person name="Alioto T."/>
        </authorList>
    </citation>
    <scope>NUCLEOTIDE SEQUENCE [LARGE SCALE GENOMIC DNA]</scope>
</reference>
<comment type="caution">
    <text evidence="2">The sequence shown here is derived from an EMBL/GenBank/DDBJ whole genome shotgun (WGS) entry which is preliminary data.</text>
</comment>
<dbReference type="EMBL" id="CABDUW010000649">
    <property type="protein sequence ID" value="VTJ72906.1"/>
    <property type="molecule type" value="Genomic_DNA"/>
</dbReference>
<evidence type="ECO:0000313" key="2">
    <source>
        <dbReference type="EMBL" id="VTJ72906.1"/>
    </source>
</evidence>
<name>A0A5E4BUC0_MARMO</name>
<gene>
    <name evidence="2" type="ORF">MONAX_5E027268</name>
</gene>
<organism evidence="2 3">
    <name type="scientific">Marmota monax</name>
    <name type="common">Woodchuck</name>
    <dbReference type="NCBI Taxonomy" id="9995"/>
    <lineage>
        <taxon>Eukaryota</taxon>
        <taxon>Metazoa</taxon>
        <taxon>Chordata</taxon>
        <taxon>Craniata</taxon>
        <taxon>Vertebrata</taxon>
        <taxon>Euteleostomi</taxon>
        <taxon>Mammalia</taxon>
        <taxon>Eutheria</taxon>
        <taxon>Euarchontoglires</taxon>
        <taxon>Glires</taxon>
        <taxon>Rodentia</taxon>
        <taxon>Sciuromorpha</taxon>
        <taxon>Sciuridae</taxon>
        <taxon>Xerinae</taxon>
        <taxon>Marmotini</taxon>
        <taxon>Marmota</taxon>
    </lineage>
</organism>
<dbReference type="Proteomes" id="UP000335636">
    <property type="component" value="Unassembled WGS sequence"/>
</dbReference>
<protein>
    <submittedName>
        <fullName evidence="2">Uncharacterized protein</fullName>
    </submittedName>
</protein>
<feature type="compositionally biased region" description="Gly residues" evidence="1">
    <location>
        <begin position="31"/>
        <end position="40"/>
    </location>
</feature>
<feature type="non-terminal residue" evidence="2">
    <location>
        <position position="70"/>
    </location>
</feature>
<sequence length="70" mass="7103">PTLRPLWPPGEAGGREKSRGTTSPPSPAGAPGSGSGGGGRSGRRERFRGPPRSSPLAGERSWPAELLVGT</sequence>